<sequence>MDTLPTEVQPRPIRFRDEPAMHHGGAYVAPGRRATAGAWLYPCPEQCRDDGPLGIWIGPADEPGRQVLICPSCGLDCT</sequence>
<reference evidence="1 2" key="1">
    <citation type="submission" date="2023-07" db="EMBL/GenBank/DDBJ databases">
        <title>Sequencing the genomes of 1000 actinobacteria strains.</title>
        <authorList>
            <person name="Klenk H.-P."/>
        </authorList>
    </citation>
    <scope>NUCLEOTIDE SEQUENCE [LARGE SCALE GENOMIC DNA]</scope>
    <source>
        <strain evidence="1 2">DSM 44709</strain>
    </source>
</reference>
<accession>A0AAE4AY57</accession>
<name>A0AAE4AY57_9ACTN</name>
<dbReference type="RefSeq" id="WP_307240516.1">
    <property type="nucleotide sequence ID" value="NZ_JAUSUZ010000001.1"/>
</dbReference>
<gene>
    <name evidence="1" type="ORF">J2S42_003543</name>
</gene>
<comment type="caution">
    <text evidence="1">The sequence shown here is derived from an EMBL/GenBank/DDBJ whole genome shotgun (WGS) entry which is preliminary data.</text>
</comment>
<proteinExistence type="predicted"/>
<protein>
    <submittedName>
        <fullName evidence="1">Uncharacterized protein</fullName>
    </submittedName>
</protein>
<dbReference type="Proteomes" id="UP001240236">
    <property type="component" value="Unassembled WGS sequence"/>
</dbReference>
<dbReference type="AlphaFoldDB" id="A0AAE4AY57"/>
<evidence type="ECO:0000313" key="1">
    <source>
        <dbReference type="EMBL" id="MDQ0366874.1"/>
    </source>
</evidence>
<keyword evidence="2" id="KW-1185">Reference proteome</keyword>
<organism evidence="1 2">
    <name type="scientific">Catenuloplanes indicus</name>
    <dbReference type="NCBI Taxonomy" id="137267"/>
    <lineage>
        <taxon>Bacteria</taxon>
        <taxon>Bacillati</taxon>
        <taxon>Actinomycetota</taxon>
        <taxon>Actinomycetes</taxon>
        <taxon>Micromonosporales</taxon>
        <taxon>Micromonosporaceae</taxon>
        <taxon>Catenuloplanes</taxon>
    </lineage>
</organism>
<evidence type="ECO:0000313" key="2">
    <source>
        <dbReference type="Proteomes" id="UP001240236"/>
    </source>
</evidence>
<dbReference type="EMBL" id="JAUSUZ010000001">
    <property type="protein sequence ID" value="MDQ0366874.1"/>
    <property type="molecule type" value="Genomic_DNA"/>
</dbReference>